<sequence>MDEPLTTRVLGRTLLARQHLLARTDADPLSVVGHLIGFQSQNPSSPYGALWARVVGFTHAALADATADGRVLRLAVVRSTVHAVLAQDAAALAVVSAPRLERDLLGTADRRAGLAGTDLAAVARDARELLAAAPLTAAELGPALAARGHAGDPAHLAMVARCLLPLVQVPPRGVWRSPARTRWRPLDVPAGLEEPDVRRAALEGFVERYLAAYGPASVADLQTWSGLTGLRAVVDGMRERLVVRRTAPGVGTAAGRELLDVPGAALAPGDVPAPVRLLPDFDDVLLSHADRTRVVPTELRPHLASRNGMPPATVLVDGVVAGAWRVVRERTGARGARRERAVLHLQPWCRWTAAQRAEAVDEAGRAVRFWADDADEHAVVLDEGP</sequence>
<dbReference type="Pfam" id="PF06224">
    <property type="entry name" value="AlkZ-like"/>
    <property type="match status" value="1"/>
</dbReference>
<dbReference type="GO" id="GO:0003677">
    <property type="term" value="F:DNA binding"/>
    <property type="evidence" value="ECO:0007669"/>
    <property type="project" value="UniProtKB-KW"/>
</dbReference>
<organism evidence="1 2">
    <name type="scientific">Cellulomonas marina</name>
    <dbReference type="NCBI Taxonomy" id="988821"/>
    <lineage>
        <taxon>Bacteria</taxon>
        <taxon>Bacillati</taxon>
        <taxon>Actinomycetota</taxon>
        <taxon>Actinomycetes</taxon>
        <taxon>Micrococcales</taxon>
        <taxon>Cellulomonadaceae</taxon>
        <taxon>Cellulomonas</taxon>
    </lineage>
</organism>
<keyword evidence="2" id="KW-1185">Reference proteome</keyword>
<evidence type="ECO:0000313" key="1">
    <source>
        <dbReference type="EMBL" id="SFA69577.1"/>
    </source>
</evidence>
<name>A0A1I0V0L9_9CELL</name>
<protein>
    <submittedName>
        <fullName evidence="1">Winged helix DNA-binding domain-containing protein</fullName>
    </submittedName>
</protein>
<keyword evidence="1" id="KW-0238">DNA-binding</keyword>
<dbReference type="AlphaFoldDB" id="A0A1I0V0L9"/>
<dbReference type="OrthoDB" id="9148135at2"/>
<dbReference type="PANTHER" id="PTHR38479">
    <property type="entry name" value="LMO0824 PROTEIN"/>
    <property type="match status" value="1"/>
</dbReference>
<dbReference type="InterPro" id="IPR009351">
    <property type="entry name" value="AlkZ-like"/>
</dbReference>
<evidence type="ECO:0000313" key="2">
    <source>
        <dbReference type="Proteomes" id="UP000199012"/>
    </source>
</evidence>
<dbReference type="STRING" id="988821.SAMN05421867_10152"/>
<gene>
    <name evidence="1" type="ORF">SAMN05421867_10152</name>
</gene>
<accession>A0A1I0V0L9</accession>
<dbReference type="Proteomes" id="UP000199012">
    <property type="component" value="Unassembled WGS sequence"/>
</dbReference>
<reference evidence="1 2" key="1">
    <citation type="submission" date="2016-10" db="EMBL/GenBank/DDBJ databases">
        <authorList>
            <person name="de Groot N.N."/>
        </authorList>
    </citation>
    <scope>NUCLEOTIDE SEQUENCE [LARGE SCALE GENOMIC DNA]</scope>
    <source>
        <strain evidence="1 2">CGMCC 4.6945</strain>
    </source>
</reference>
<proteinExistence type="predicted"/>
<dbReference type="PANTHER" id="PTHR38479:SF2">
    <property type="entry name" value="WINGED HELIX DNA-BINDING DOMAIN-CONTAINING PROTEIN"/>
    <property type="match status" value="1"/>
</dbReference>
<dbReference type="RefSeq" id="WP_090029740.1">
    <property type="nucleotide sequence ID" value="NZ_BONM01000023.1"/>
</dbReference>
<dbReference type="EMBL" id="FOKA01000001">
    <property type="protein sequence ID" value="SFA69577.1"/>
    <property type="molecule type" value="Genomic_DNA"/>
</dbReference>